<comment type="caution">
    <text evidence="4">The sequence shown here is derived from an EMBL/GenBank/DDBJ whole genome shotgun (WGS) entry which is preliminary data.</text>
</comment>
<accession>A0AAW2M7V1</accession>
<dbReference type="AlphaFoldDB" id="A0AAW2M7V1"/>
<dbReference type="GO" id="GO:0046872">
    <property type="term" value="F:metal ion binding"/>
    <property type="evidence" value="ECO:0007669"/>
    <property type="project" value="UniProtKB-KW"/>
</dbReference>
<gene>
    <name evidence="4" type="ORF">Sangu_1826000</name>
</gene>
<dbReference type="EMBL" id="JACGWK010000011">
    <property type="protein sequence ID" value="KAL0327480.1"/>
    <property type="molecule type" value="Genomic_DNA"/>
</dbReference>
<feature type="domain" description="DDE Tnp4" evidence="3">
    <location>
        <begin position="12"/>
        <end position="75"/>
    </location>
</feature>
<evidence type="ECO:0000256" key="2">
    <source>
        <dbReference type="ARBA" id="ARBA00022723"/>
    </source>
</evidence>
<evidence type="ECO:0000256" key="1">
    <source>
        <dbReference type="ARBA" id="ARBA00001968"/>
    </source>
</evidence>
<organism evidence="4">
    <name type="scientific">Sesamum angustifolium</name>
    <dbReference type="NCBI Taxonomy" id="2727405"/>
    <lineage>
        <taxon>Eukaryota</taxon>
        <taxon>Viridiplantae</taxon>
        <taxon>Streptophyta</taxon>
        <taxon>Embryophyta</taxon>
        <taxon>Tracheophyta</taxon>
        <taxon>Spermatophyta</taxon>
        <taxon>Magnoliopsida</taxon>
        <taxon>eudicotyledons</taxon>
        <taxon>Gunneridae</taxon>
        <taxon>Pentapetalae</taxon>
        <taxon>asterids</taxon>
        <taxon>lamiids</taxon>
        <taxon>Lamiales</taxon>
        <taxon>Pedaliaceae</taxon>
        <taxon>Sesamum</taxon>
    </lineage>
</organism>
<dbReference type="InterPro" id="IPR027806">
    <property type="entry name" value="HARBI1_dom"/>
</dbReference>
<comment type="cofactor">
    <cofactor evidence="1">
        <name>a divalent metal cation</name>
        <dbReference type="ChEBI" id="CHEBI:60240"/>
    </cofactor>
</comment>
<reference evidence="4" key="2">
    <citation type="journal article" date="2024" name="Plant">
        <title>Genomic evolution and insights into agronomic trait innovations of Sesamum species.</title>
        <authorList>
            <person name="Miao H."/>
            <person name="Wang L."/>
            <person name="Qu L."/>
            <person name="Liu H."/>
            <person name="Sun Y."/>
            <person name="Le M."/>
            <person name="Wang Q."/>
            <person name="Wei S."/>
            <person name="Zheng Y."/>
            <person name="Lin W."/>
            <person name="Duan Y."/>
            <person name="Cao H."/>
            <person name="Xiong S."/>
            <person name="Wang X."/>
            <person name="Wei L."/>
            <person name="Li C."/>
            <person name="Ma Q."/>
            <person name="Ju M."/>
            <person name="Zhao R."/>
            <person name="Li G."/>
            <person name="Mu C."/>
            <person name="Tian Q."/>
            <person name="Mei H."/>
            <person name="Zhang T."/>
            <person name="Gao T."/>
            <person name="Zhang H."/>
        </authorList>
    </citation>
    <scope>NUCLEOTIDE SEQUENCE</scope>
    <source>
        <strain evidence="4">G01</strain>
    </source>
</reference>
<evidence type="ECO:0000313" key="4">
    <source>
        <dbReference type="EMBL" id="KAL0327480.1"/>
    </source>
</evidence>
<reference evidence="4" key="1">
    <citation type="submission" date="2020-06" db="EMBL/GenBank/DDBJ databases">
        <authorList>
            <person name="Li T."/>
            <person name="Hu X."/>
            <person name="Zhang T."/>
            <person name="Song X."/>
            <person name="Zhang H."/>
            <person name="Dai N."/>
            <person name="Sheng W."/>
            <person name="Hou X."/>
            <person name="Wei L."/>
        </authorList>
    </citation>
    <scope>NUCLEOTIDE SEQUENCE</scope>
    <source>
        <strain evidence="4">G01</strain>
        <tissue evidence="4">Leaf</tissue>
    </source>
</reference>
<evidence type="ECO:0000259" key="3">
    <source>
        <dbReference type="Pfam" id="PF13359"/>
    </source>
</evidence>
<dbReference type="Pfam" id="PF13359">
    <property type="entry name" value="DDE_Tnp_4"/>
    <property type="match status" value="1"/>
</dbReference>
<name>A0AAW2M7V1_9LAMI</name>
<proteinExistence type="predicted"/>
<sequence>MWCFVNGCLGALDGTYIDVRVPAEDRARYHTHKSFVAINALGVCNRERRFIYVLVGWEGSAVNGRVLRDVEIVDDPIEPLLTHEGSEDEEFGEYLGTVDSNPIWNTWRYEIAKSIYNE</sequence>
<keyword evidence="2" id="KW-0479">Metal-binding</keyword>
<protein>
    <recommendedName>
        <fullName evidence="3">DDE Tnp4 domain-containing protein</fullName>
    </recommendedName>
</protein>